<accession>A0AAN9MJR9</accession>
<evidence type="ECO:0000313" key="2">
    <source>
        <dbReference type="Proteomes" id="UP001374584"/>
    </source>
</evidence>
<comment type="caution">
    <text evidence="1">The sequence shown here is derived from an EMBL/GenBank/DDBJ whole genome shotgun (WGS) entry which is preliminary data.</text>
</comment>
<evidence type="ECO:0000313" key="1">
    <source>
        <dbReference type="EMBL" id="KAK7353212.1"/>
    </source>
</evidence>
<dbReference type="EMBL" id="JAYMYR010000007">
    <property type="protein sequence ID" value="KAK7353212.1"/>
    <property type="molecule type" value="Genomic_DNA"/>
</dbReference>
<proteinExistence type="predicted"/>
<reference evidence="1 2" key="1">
    <citation type="submission" date="2024-01" db="EMBL/GenBank/DDBJ databases">
        <title>The genomes of 5 underutilized Papilionoideae crops provide insights into root nodulation and disease resistanc.</title>
        <authorList>
            <person name="Jiang F."/>
        </authorList>
    </citation>
    <scope>NUCLEOTIDE SEQUENCE [LARGE SCALE GENOMIC DNA]</scope>
    <source>
        <strain evidence="1">JINMINGXINNONG_FW02</strain>
        <tissue evidence="1">Leaves</tissue>
    </source>
</reference>
<protein>
    <submittedName>
        <fullName evidence="1">Uncharacterized protein</fullName>
    </submittedName>
</protein>
<dbReference type="Proteomes" id="UP001374584">
    <property type="component" value="Unassembled WGS sequence"/>
</dbReference>
<gene>
    <name evidence="1" type="ORF">VNO80_18652</name>
</gene>
<keyword evidence="2" id="KW-1185">Reference proteome</keyword>
<sequence>MCQESYLLCRSCNSLQLIVKLLLNGKISPNLVAKSMTEVCTFSPISSLSQQEQRKPRLSAPSALPVAISSSSPLKQILVKEAL</sequence>
<dbReference type="AlphaFoldDB" id="A0AAN9MJR9"/>
<name>A0AAN9MJR9_PHACN</name>
<organism evidence="1 2">
    <name type="scientific">Phaseolus coccineus</name>
    <name type="common">Scarlet runner bean</name>
    <name type="synonym">Phaseolus multiflorus</name>
    <dbReference type="NCBI Taxonomy" id="3886"/>
    <lineage>
        <taxon>Eukaryota</taxon>
        <taxon>Viridiplantae</taxon>
        <taxon>Streptophyta</taxon>
        <taxon>Embryophyta</taxon>
        <taxon>Tracheophyta</taxon>
        <taxon>Spermatophyta</taxon>
        <taxon>Magnoliopsida</taxon>
        <taxon>eudicotyledons</taxon>
        <taxon>Gunneridae</taxon>
        <taxon>Pentapetalae</taxon>
        <taxon>rosids</taxon>
        <taxon>fabids</taxon>
        <taxon>Fabales</taxon>
        <taxon>Fabaceae</taxon>
        <taxon>Papilionoideae</taxon>
        <taxon>50 kb inversion clade</taxon>
        <taxon>NPAAA clade</taxon>
        <taxon>indigoferoid/millettioid clade</taxon>
        <taxon>Phaseoleae</taxon>
        <taxon>Phaseolus</taxon>
    </lineage>
</organism>